<organism evidence="5 6">
    <name type="scientific">Desulfohalobium retbaense (strain ATCC 49708 / DSM 5692 / JCM 16813 / HR100)</name>
    <dbReference type="NCBI Taxonomy" id="485915"/>
    <lineage>
        <taxon>Bacteria</taxon>
        <taxon>Pseudomonadati</taxon>
        <taxon>Thermodesulfobacteriota</taxon>
        <taxon>Desulfovibrionia</taxon>
        <taxon>Desulfovibrionales</taxon>
        <taxon>Desulfohalobiaceae</taxon>
        <taxon>Desulfohalobium</taxon>
    </lineage>
</organism>
<dbReference type="KEGG" id="drt:Dret_0442"/>
<dbReference type="OrthoDB" id="9778602at2"/>
<dbReference type="InterPro" id="IPR027417">
    <property type="entry name" value="P-loop_NTPase"/>
</dbReference>
<dbReference type="InterPro" id="IPR002586">
    <property type="entry name" value="CobQ/CobB/MinD/ParA_Nub-bd_dom"/>
</dbReference>
<dbReference type="Gene3D" id="3.40.50.300">
    <property type="entry name" value="P-loop containing nucleotide triphosphate hydrolases"/>
    <property type="match status" value="1"/>
</dbReference>
<dbReference type="SUPFAM" id="SSF52540">
    <property type="entry name" value="P-loop containing nucleoside triphosphate hydrolases"/>
    <property type="match status" value="1"/>
</dbReference>
<feature type="domain" description="4Fe-4S ferredoxin-type" evidence="4">
    <location>
        <begin position="61"/>
        <end position="89"/>
    </location>
</feature>
<keyword evidence="1" id="KW-0479">Metal-binding</keyword>
<dbReference type="InterPro" id="IPR017900">
    <property type="entry name" value="4Fe4S_Fe_S_CS"/>
</dbReference>
<dbReference type="Gene3D" id="3.30.70.20">
    <property type="match status" value="1"/>
</dbReference>
<name>C8X0B4_DESRD</name>
<keyword evidence="2" id="KW-0408">Iron</keyword>
<dbReference type="HOGENOM" id="CLU_067767_0_0_7"/>
<dbReference type="InterPro" id="IPR017896">
    <property type="entry name" value="4Fe4S_Fe-S-bd"/>
</dbReference>
<dbReference type="PANTHER" id="PTHR43063:SF1">
    <property type="entry name" value="4FE-4S CLUSTER CONTAINING PARA FAMILY ATPASE PROTEIN"/>
    <property type="match status" value="1"/>
</dbReference>
<feature type="domain" description="4Fe-4S ferredoxin-type" evidence="4">
    <location>
        <begin position="92"/>
        <end position="121"/>
    </location>
</feature>
<keyword evidence="3" id="KW-0411">Iron-sulfur</keyword>
<dbReference type="STRING" id="485915.Dret_0442"/>
<evidence type="ECO:0000256" key="2">
    <source>
        <dbReference type="ARBA" id="ARBA00023004"/>
    </source>
</evidence>
<evidence type="ECO:0000313" key="6">
    <source>
        <dbReference type="Proteomes" id="UP000001052"/>
    </source>
</evidence>
<evidence type="ECO:0000256" key="1">
    <source>
        <dbReference type="ARBA" id="ARBA00022723"/>
    </source>
</evidence>
<accession>C8X0B4</accession>
<dbReference type="PROSITE" id="PS00198">
    <property type="entry name" value="4FE4S_FER_1"/>
    <property type="match status" value="1"/>
</dbReference>
<evidence type="ECO:0000313" key="5">
    <source>
        <dbReference type="EMBL" id="ACV67739.1"/>
    </source>
</evidence>
<proteinExistence type="predicted"/>
<dbReference type="RefSeq" id="WP_015750897.1">
    <property type="nucleotide sequence ID" value="NC_013223.1"/>
</dbReference>
<dbReference type="Proteomes" id="UP000001052">
    <property type="component" value="Chromosome"/>
</dbReference>
<keyword evidence="6" id="KW-1185">Reference proteome</keyword>
<dbReference type="PANTHER" id="PTHR43063">
    <property type="entry name" value="4FE-4S CLUSTER CONTAINING PARA FAMILY ATPASE PROTEIN"/>
    <property type="match status" value="1"/>
</dbReference>
<sequence>MRIAIASGKGGTGKTTVTTNLAAYVSQNTHGVSLVDCDVEEPNAQFFLDAHWEYEEAQHVPVPAIDQETCLGSECRQCVEACRFKALIWMVDEVMVFPELCHSCGLCETICPVGAVGQSHRTIGDVRQGSGHGVTLTGGLMRVGEAMAPPLIQRVKAKAPETAEVTIYDCPPGTSCPVIEALDGADYTVLVTEPTPFGLYDLQLAVGLLRKLGKPFGVVLNRDGMGDDRVLDYLEAEGIDLLARLPHSTEAAAAYSRGELLVEALPEMQQAYADLWSGIVEHMAAEKETV</sequence>
<dbReference type="GO" id="GO:0046872">
    <property type="term" value="F:metal ion binding"/>
    <property type="evidence" value="ECO:0007669"/>
    <property type="project" value="UniProtKB-KW"/>
</dbReference>
<reference evidence="6" key="1">
    <citation type="submission" date="2009-09" db="EMBL/GenBank/DDBJ databases">
        <title>The complete chromosome of Desulfohalobium retbaense DSM 5692.</title>
        <authorList>
            <consortium name="US DOE Joint Genome Institute (JGI-PGF)"/>
            <person name="Lucas S."/>
            <person name="Copeland A."/>
            <person name="Lapidus A."/>
            <person name="Glavina del Rio T."/>
            <person name="Dalin E."/>
            <person name="Tice H."/>
            <person name="Bruce D."/>
            <person name="Goodwin L."/>
            <person name="Pitluck S."/>
            <person name="Kyrpides N."/>
            <person name="Mavromatis K."/>
            <person name="Ivanova N."/>
            <person name="Mikhailova N."/>
            <person name="Munk A.C."/>
            <person name="Brettin T."/>
            <person name="Detter J.C."/>
            <person name="Han C."/>
            <person name="Tapia R."/>
            <person name="Larimer F."/>
            <person name="Land M."/>
            <person name="Hauser L."/>
            <person name="Markowitz V."/>
            <person name="Cheng J.-F."/>
            <person name="Hugenholtz P."/>
            <person name="Woyke T."/>
            <person name="Wu D."/>
            <person name="Spring S."/>
            <person name="Klenk H.-P."/>
            <person name="Eisen J.A."/>
        </authorList>
    </citation>
    <scope>NUCLEOTIDE SEQUENCE [LARGE SCALE GENOMIC DNA]</scope>
    <source>
        <strain evidence="6">DSM 5692</strain>
    </source>
</reference>
<dbReference type="PROSITE" id="PS51379">
    <property type="entry name" value="4FE4S_FER_2"/>
    <property type="match status" value="2"/>
</dbReference>
<protein>
    <submittedName>
        <fullName evidence="5">Cobyrinic acid ac-diamide synthase</fullName>
    </submittedName>
</protein>
<dbReference type="EMBL" id="CP001734">
    <property type="protein sequence ID" value="ACV67739.1"/>
    <property type="molecule type" value="Genomic_DNA"/>
</dbReference>
<dbReference type="AlphaFoldDB" id="C8X0B4"/>
<dbReference type="Pfam" id="PF00037">
    <property type="entry name" value="Fer4"/>
    <property type="match status" value="1"/>
</dbReference>
<dbReference type="Pfam" id="PF01656">
    <property type="entry name" value="CbiA"/>
    <property type="match status" value="1"/>
</dbReference>
<gene>
    <name evidence="5" type="ordered locus">Dret_0442</name>
</gene>
<reference evidence="5 6" key="2">
    <citation type="journal article" date="2010" name="Stand. Genomic Sci.">
        <title>Complete genome sequence of Desulfohalobium retbaense type strain (HR(100)).</title>
        <authorList>
            <person name="Spring S."/>
            <person name="Nolan M."/>
            <person name="Lapidus A."/>
            <person name="Glavina Del Rio T."/>
            <person name="Copeland A."/>
            <person name="Tice H."/>
            <person name="Cheng J.F."/>
            <person name="Lucas S."/>
            <person name="Land M."/>
            <person name="Chen F."/>
            <person name="Bruce D."/>
            <person name="Goodwin L."/>
            <person name="Pitluck S."/>
            <person name="Ivanova N."/>
            <person name="Mavromatis K."/>
            <person name="Mikhailova N."/>
            <person name="Pati A."/>
            <person name="Chen A."/>
            <person name="Palaniappan K."/>
            <person name="Hauser L."/>
            <person name="Chang Y.J."/>
            <person name="Jeffries C.D."/>
            <person name="Munk C."/>
            <person name="Kiss H."/>
            <person name="Chain P."/>
            <person name="Han C."/>
            <person name="Brettin T."/>
            <person name="Detter J.C."/>
            <person name="Schuler E."/>
            <person name="Goker M."/>
            <person name="Rohde M."/>
            <person name="Bristow J."/>
            <person name="Eisen J.A."/>
            <person name="Markowitz V."/>
            <person name="Hugenholtz P."/>
            <person name="Kyrpides N.C."/>
            <person name="Klenk H.P."/>
        </authorList>
    </citation>
    <scope>NUCLEOTIDE SEQUENCE [LARGE SCALE GENOMIC DNA]</scope>
    <source>
        <strain evidence="5 6">DSM 5692</strain>
    </source>
</reference>
<dbReference type="eggNOG" id="COG1149">
    <property type="taxonomic scope" value="Bacteria"/>
</dbReference>
<dbReference type="SUPFAM" id="SSF54862">
    <property type="entry name" value="4Fe-4S ferredoxins"/>
    <property type="match status" value="1"/>
</dbReference>
<evidence type="ECO:0000256" key="3">
    <source>
        <dbReference type="ARBA" id="ARBA00023014"/>
    </source>
</evidence>
<dbReference type="GO" id="GO:0051536">
    <property type="term" value="F:iron-sulfur cluster binding"/>
    <property type="evidence" value="ECO:0007669"/>
    <property type="project" value="UniProtKB-KW"/>
</dbReference>
<evidence type="ECO:0000259" key="4">
    <source>
        <dbReference type="PROSITE" id="PS51379"/>
    </source>
</evidence>